<proteinExistence type="predicted"/>
<feature type="region of interest" description="Disordered" evidence="1">
    <location>
        <begin position="126"/>
        <end position="324"/>
    </location>
</feature>
<feature type="region of interest" description="Disordered" evidence="1">
    <location>
        <begin position="1"/>
        <end position="108"/>
    </location>
</feature>
<feature type="compositionally biased region" description="Basic and acidic residues" evidence="1">
    <location>
        <begin position="469"/>
        <end position="481"/>
    </location>
</feature>
<feature type="compositionally biased region" description="Polar residues" evidence="1">
    <location>
        <begin position="609"/>
        <end position="619"/>
    </location>
</feature>
<feature type="compositionally biased region" description="Basic and acidic residues" evidence="1">
    <location>
        <begin position="126"/>
        <end position="135"/>
    </location>
</feature>
<feature type="compositionally biased region" description="Basic and acidic residues" evidence="1">
    <location>
        <begin position="437"/>
        <end position="447"/>
    </location>
</feature>
<dbReference type="Proteomes" id="UP000245119">
    <property type="component" value="Linkage Group LG2"/>
</dbReference>
<dbReference type="EMBL" id="PZQS01000002">
    <property type="protein sequence ID" value="PVD36756.1"/>
    <property type="molecule type" value="Genomic_DNA"/>
</dbReference>
<feature type="compositionally biased region" description="Polar residues" evidence="1">
    <location>
        <begin position="278"/>
        <end position="287"/>
    </location>
</feature>
<gene>
    <name evidence="2" type="ORF">C0Q70_03746</name>
</gene>
<evidence type="ECO:0000313" key="2">
    <source>
        <dbReference type="EMBL" id="PVD36756.1"/>
    </source>
</evidence>
<name>A0A2T7PTK6_POMCA</name>
<reference evidence="2 3" key="1">
    <citation type="submission" date="2018-04" db="EMBL/GenBank/DDBJ databases">
        <title>The genome of golden apple snail Pomacea canaliculata provides insight into stress tolerance and invasive adaptation.</title>
        <authorList>
            <person name="Liu C."/>
            <person name="Liu B."/>
            <person name="Ren Y."/>
            <person name="Zhang Y."/>
            <person name="Wang H."/>
            <person name="Li S."/>
            <person name="Jiang F."/>
            <person name="Yin L."/>
            <person name="Zhang G."/>
            <person name="Qian W."/>
            <person name="Fan W."/>
        </authorList>
    </citation>
    <scope>NUCLEOTIDE SEQUENCE [LARGE SCALE GENOMIC DNA]</scope>
    <source>
        <strain evidence="2">SZHN2017</strain>
        <tissue evidence="2">Muscle</tissue>
    </source>
</reference>
<feature type="compositionally biased region" description="Polar residues" evidence="1">
    <location>
        <begin position="17"/>
        <end position="41"/>
    </location>
</feature>
<organism evidence="2 3">
    <name type="scientific">Pomacea canaliculata</name>
    <name type="common">Golden apple snail</name>
    <dbReference type="NCBI Taxonomy" id="400727"/>
    <lineage>
        <taxon>Eukaryota</taxon>
        <taxon>Metazoa</taxon>
        <taxon>Spiralia</taxon>
        <taxon>Lophotrochozoa</taxon>
        <taxon>Mollusca</taxon>
        <taxon>Gastropoda</taxon>
        <taxon>Caenogastropoda</taxon>
        <taxon>Architaenioglossa</taxon>
        <taxon>Ampullarioidea</taxon>
        <taxon>Ampullariidae</taxon>
        <taxon>Pomacea</taxon>
    </lineage>
</organism>
<feature type="compositionally biased region" description="Low complexity" evidence="1">
    <location>
        <begin position="216"/>
        <end position="227"/>
    </location>
</feature>
<dbReference type="OrthoDB" id="6158668at2759"/>
<feature type="compositionally biased region" description="Polar residues" evidence="1">
    <location>
        <begin position="159"/>
        <end position="213"/>
    </location>
</feature>
<comment type="caution">
    <text evidence="2">The sequence shown here is derived from an EMBL/GenBank/DDBJ whole genome shotgun (WGS) entry which is preliminary data.</text>
</comment>
<protein>
    <submittedName>
        <fullName evidence="2">Uncharacterized protein</fullName>
    </submittedName>
</protein>
<feature type="compositionally biased region" description="Basic and acidic residues" evidence="1">
    <location>
        <begin position="92"/>
        <end position="108"/>
    </location>
</feature>
<sequence>MPHIANAGNGFGGDVSLHSNSGGEGKSGNTSPHSHGSNSTPVPDLKPSLSVLEALLPPKSPCSREMNSTPVAGPVELESSLEIGLQESVSEVSEKGDDFNPDSKKKDSYLLTSQDTKVLNKVEGAAKRKVKDDFSSAHPNFLGVELQRQDAQPARPPTTKFSSRGKSENSRPSLQDVISQLSQSAEHQSSATSSPAAVQLTGSGSNFSTSHSPIISGGTLSSAGGTSVRNSKETASPVDKVVVKMEEPAPFASSPVDAGAKSSSSTSPLETAYRGHTHQSLPSSSPKLTARGSRSKERKSKGENSLTPSSSRQNTPSVTPGNASITASIESSRMNILPPRIPVNGAIFPTMAVGLERFSGFVYDYTLPDRGLGTTALTGLAPRFPGVPPGMVGYFPMPVSPWNLSGAAGISGVVSPGISVDSSGPSVPLDLSASSKDTSEKHDEKSSPRPTPVAATSKSNSGVKVKKQLTVEKEKEKEKLDSAPTSETKWRIEASSRKPKYEKHMLIFADKEVEIISVDKNRWIVRNEQELFDIVRSSSPQLNCDKKSKMPHVTPCDSASGSDCECLRISLCAEEDCSSETAQQKANLGDTKDDCACVTSSNKRSAVDFSNISSSSVQKRSADSLPGQEAPKAKIGKLETAATSSTGHMEDPLEEEVLKSSPIRPVAGKADSYTSEGAAAEKVKMKRDSSEDVMVLVSEAEDLNSSKCPVLQQMLKTSQ</sequence>
<keyword evidence="3" id="KW-1185">Reference proteome</keyword>
<evidence type="ECO:0000313" key="3">
    <source>
        <dbReference type="Proteomes" id="UP000245119"/>
    </source>
</evidence>
<evidence type="ECO:0000256" key="1">
    <source>
        <dbReference type="SAM" id="MobiDB-lite"/>
    </source>
</evidence>
<dbReference type="AlphaFoldDB" id="A0A2T7PTK6"/>
<feature type="region of interest" description="Disordered" evidence="1">
    <location>
        <begin position="609"/>
        <end position="685"/>
    </location>
</feature>
<feature type="region of interest" description="Disordered" evidence="1">
    <location>
        <begin position="424"/>
        <end position="484"/>
    </location>
</feature>
<feature type="compositionally biased region" description="Polar residues" evidence="1">
    <location>
        <begin position="303"/>
        <end position="324"/>
    </location>
</feature>
<accession>A0A2T7PTK6</accession>